<name>A0A8C9MWD1_SERCA</name>
<dbReference type="Proteomes" id="UP000694409">
    <property type="component" value="Unassembled WGS sequence"/>
</dbReference>
<feature type="region of interest" description="Disordered" evidence="1">
    <location>
        <begin position="1"/>
        <end position="64"/>
    </location>
</feature>
<evidence type="ECO:0000256" key="1">
    <source>
        <dbReference type="SAM" id="MobiDB-lite"/>
    </source>
</evidence>
<organism evidence="2 3">
    <name type="scientific">Serinus canaria</name>
    <name type="common">Island canary</name>
    <name type="synonym">Fringilla canaria</name>
    <dbReference type="NCBI Taxonomy" id="9135"/>
    <lineage>
        <taxon>Eukaryota</taxon>
        <taxon>Metazoa</taxon>
        <taxon>Chordata</taxon>
        <taxon>Craniata</taxon>
        <taxon>Vertebrata</taxon>
        <taxon>Euteleostomi</taxon>
        <taxon>Archelosauria</taxon>
        <taxon>Archosauria</taxon>
        <taxon>Dinosauria</taxon>
        <taxon>Saurischia</taxon>
        <taxon>Theropoda</taxon>
        <taxon>Coelurosauria</taxon>
        <taxon>Aves</taxon>
        <taxon>Neognathae</taxon>
        <taxon>Neoaves</taxon>
        <taxon>Telluraves</taxon>
        <taxon>Australaves</taxon>
        <taxon>Passeriformes</taxon>
        <taxon>Passeroidea</taxon>
        <taxon>Fringillidae</taxon>
        <taxon>Carduelinae</taxon>
        <taxon>Serinus</taxon>
    </lineage>
</organism>
<protein>
    <submittedName>
        <fullName evidence="2">Uncharacterized protein</fullName>
    </submittedName>
</protein>
<keyword evidence="3" id="KW-1185">Reference proteome</keyword>
<evidence type="ECO:0000313" key="2">
    <source>
        <dbReference type="Ensembl" id="ENSSCAP00000009193.1"/>
    </source>
</evidence>
<reference evidence="2" key="1">
    <citation type="submission" date="2025-08" db="UniProtKB">
        <authorList>
            <consortium name="Ensembl"/>
        </authorList>
    </citation>
    <scope>IDENTIFICATION</scope>
</reference>
<accession>A0A8C9MWD1</accession>
<proteinExistence type="predicted"/>
<dbReference type="Ensembl" id="ENSSCAT00000010373.1">
    <property type="protein sequence ID" value="ENSSCAP00000009193.1"/>
    <property type="gene ID" value="ENSSCAG00000007013.1"/>
</dbReference>
<sequence length="91" mass="10056">MGMGEVEMPPASSEQGWRHSPDSLFPKERQNRPKMYPAWHKNAYPGNYPVPGPVSPGSRNKNASDLAQCCTEQAWLTSSSSVTTAPSQHRE</sequence>
<feature type="compositionally biased region" description="Basic and acidic residues" evidence="1">
    <location>
        <begin position="16"/>
        <end position="31"/>
    </location>
</feature>
<evidence type="ECO:0000313" key="3">
    <source>
        <dbReference type="Proteomes" id="UP000694409"/>
    </source>
</evidence>
<dbReference type="AlphaFoldDB" id="A0A8C9MWD1"/>
<reference evidence="2" key="2">
    <citation type="submission" date="2025-09" db="UniProtKB">
        <authorList>
            <consortium name="Ensembl"/>
        </authorList>
    </citation>
    <scope>IDENTIFICATION</scope>
</reference>